<dbReference type="PROSITE" id="PS51770">
    <property type="entry name" value="HOTDOG_ACOT"/>
    <property type="match status" value="2"/>
</dbReference>
<dbReference type="Proteomes" id="UP001314263">
    <property type="component" value="Unassembled WGS sequence"/>
</dbReference>
<evidence type="ECO:0000313" key="6">
    <source>
        <dbReference type="EMBL" id="CAK0755057.1"/>
    </source>
</evidence>
<evidence type="ECO:0000313" key="7">
    <source>
        <dbReference type="Proteomes" id="UP001314263"/>
    </source>
</evidence>
<name>A0AAV1HYQ5_9CHLO</name>
<sequence>MLRPLCRYSSAITDLRRLGGAAEITSLSVDGIEGIYTSQTKKLWIDRLHRDKKALEGSALPTPSPKPPKTLSISYPFSSSPILQEQYRNPWSYVRIGKVLEDLDSLAGNIAYEHCDDGKPDTRPPMLVTASVDAIQLRKRLAIETDMTIQGQVVWTGSSSMDIRMELLQGETDEPSLVALFTFVARDPLSGRAMTINSLDPATETDRARFAERQQIAQQRRAARKATATTLPTDESSLLWLFMRQRSSAQMGWAEERLAEARAMMDLPALAHGDAVLMHRTKLHNTFTCQPQQRNMHGRVFGGFLMRRAFELAFATSYLFAGSRPTFTQVGEITFKRAVEVGDLLRLHSTVLYTHEDSSTGQGVMHIQIVALVTQPEHVRSDESNTFHFVFSTALDEKQRGLQHGKAAPRKLKRVLPGTKEEALSILQFAPESGLPNC</sequence>
<dbReference type="InterPro" id="IPR033120">
    <property type="entry name" value="HOTDOG_ACOT"/>
</dbReference>
<keyword evidence="2" id="KW-0677">Repeat</keyword>
<accession>A0AAV1HYQ5</accession>
<evidence type="ECO:0000256" key="1">
    <source>
        <dbReference type="ARBA" id="ARBA00010458"/>
    </source>
</evidence>
<dbReference type="AlphaFoldDB" id="A0AAV1HYQ5"/>
<dbReference type="InterPro" id="IPR029069">
    <property type="entry name" value="HotDog_dom_sf"/>
</dbReference>
<evidence type="ECO:0000256" key="4">
    <source>
        <dbReference type="ARBA" id="ARBA00022946"/>
    </source>
</evidence>
<reference evidence="6 7" key="1">
    <citation type="submission" date="2023-10" db="EMBL/GenBank/DDBJ databases">
        <authorList>
            <person name="Maclean D."/>
            <person name="Macfadyen A."/>
        </authorList>
    </citation>
    <scope>NUCLEOTIDE SEQUENCE [LARGE SCALE GENOMIC DNA]</scope>
</reference>
<feature type="domain" description="HotDog ACOT-type" evidence="5">
    <location>
        <begin position="73"/>
        <end position="189"/>
    </location>
</feature>
<feature type="domain" description="HotDog ACOT-type" evidence="5">
    <location>
        <begin position="279"/>
        <end position="397"/>
    </location>
</feature>
<evidence type="ECO:0000259" key="5">
    <source>
        <dbReference type="PROSITE" id="PS51770"/>
    </source>
</evidence>
<protein>
    <recommendedName>
        <fullName evidence="5">HotDog ACOT-type domain-containing protein</fullName>
    </recommendedName>
</protein>
<dbReference type="SUPFAM" id="SSF54637">
    <property type="entry name" value="Thioesterase/thiol ester dehydrase-isomerase"/>
    <property type="match status" value="2"/>
</dbReference>
<evidence type="ECO:0000256" key="2">
    <source>
        <dbReference type="ARBA" id="ARBA00022737"/>
    </source>
</evidence>
<proteinExistence type="inferred from homology"/>
<comment type="similarity">
    <text evidence="1">Belongs to the acyl coenzyme A hydrolase family.</text>
</comment>
<dbReference type="PANTHER" id="PTHR12655">
    <property type="entry name" value="ACYL-COA THIOESTERASE"/>
    <property type="match status" value="1"/>
</dbReference>
<dbReference type="EMBL" id="CAUYUE010000003">
    <property type="protein sequence ID" value="CAK0755057.1"/>
    <property type="molecule type" value="Genomic_DNA"/>
</dbReference>
<dbReference type="GO" id="GO:0047617">
    <property type="term" value="F:fatty acyl-CoA hydrolase activity"/>
    <property type="evidence" value="ECO:0007669"/>
    <property type="project" value="TreeGrafter"/>
</dbReference>
<dbReference type="CDD" id="cd03442">
    <property type="entry name" value="BFIT_BACH"/>
    <property type="match status" value="2"/>
</dbReference>
<keyword evidence="3" id="KW-0378">Hydrolase</keyword>
<evidence type="ECO:0000256" key="3">
    <source>
        <dbReference type="ARBA" id="ARBA00022801"/>
    </source>
</evidence>
<dbReference type="PANTHER" id="PTHR12655:SF0">
    <property type="entry name" value="ACYL-COENZYME A THIOESTERASE 9, MITOCHONDRIAL"/>
    <property type="match status" value="1"/>
</dbReference>
<comment type="caution">
    <text evidence="6">The sequence shown here is derived from an EMBL/GenBank/DDBJ whole genome shotgun (WGS) entry which is preliminary data.</text>
</comment>
<dbReference type="Gene3D" id="3.10.129.10">
    <property type="entry name" value="Hotdog Thioesterase"/>
    <property type="match status" value="2"/>
</dbReference>
<dbReference type="GO" id="GO:0006637">
    <property type="term" value="P:acyl-CoA metabolic process"/>
    <property type="evidence" value="ECO:0007669"/>
    <property type="project" value="TreeGrafter"/>
</dbReference>
<gene>
    <name evidence="6" type="ORF">CVIRNUC_002344</name>
</gene>
<organism evidence="6 7">
    <name type="scientific">Coccomyxa viridis</name>
    <dbReference type="NCBI Taxonomy" id="1274662"/>
    <lineage>
        <taxon>Eukaryota</taxon>
        <taxon>Viridiplantae</taxon>
        <taxon>Chlorophyta</taxon>
        <taxon>core chlorophytes</taxon>
        <taxon>Trebouxiophyceae</taxon>
        <taxon>Trebouxiophyceae incertae sedis</taxon>
        <taxon>Coccomyxaceae</taxon>
        <taxon>Coccomyxa</taxon>
    </lineage>
</organism>
<keyword evidence="4" id="KW-0809">Transit peptide</keyword>
<keyword evidence="7" id="KW-1185">Reference proteome</keyword>